<sequence>MVEEQQIACCQVEHLTIAGASTYDGRRFWEQPRNSQIRVHAPGTNVVVAVPPRTDRPAYLIDSGASFATAYVSGLVAYFRSLPAAWTAGTEGDALSDPADVKKLIRRLSRALNPKVEDENVVRIVWKGQDLGTNCMLNPGRVNPPQPGPPPVKGLPPLPPLPPGATRRRARGLRYRHIEMDDNLASPLLPPSPKDLPTTPAFEALPEDAPNPTWLKTPTPNPGPSLASTLPSSASATPTSAAPTTTFVTTITPTAWSPPQPTKGFWLAESHYGAGTT</sequence>
<feature type="compositionally biased region" description="Low complexity" evidence="1">
    <location>
        <begin position="224"/>
        <end position="255"/>
    </location>
</feature>
<dbReference type="GeneID" id="98174265"/>
<evidence type="ECO:0000313" key="2">
    <source>
        <dbReference type="EMBL" id="GAB1313311.1"/>
    </source>
</evidence>
<feature type="region of interest" description="Disordered" evidence="1">
    <location>
        <begin position="182"/>
        <end position="277"/>
    </location>
</feature>
<evidence type="ECO:0000313" key="3">
    <source>
        <dbReference type="Proteomes" id="UP001628179"/>
    </source>
</evidence>
<comment type="caution">
    <text evidence="2">The sequence shown here is derived from an EMBL/GenBank/DDBJ whole genome shotgun (WGS) entry which is preliminary data.</text>
</comment>
<proteinExistence type="predicted"/>
<feature type="region of interest" description="Disordered" evidence="1">
    <location>
        <begin position="138"/>
        <end position="167"/>
    </location>
</feature>
<dbReference type="Proteomes" id="UP001628179">
    <property type="component" value="Unassembled WGS sequence"/>
</dbReference>
<dbReference type="CDD" id="cd00306">
    <property type="entry name" value="Peptidases_S8_S53"/>
    <property type="match status" value="1"/>
</dbReference>
<dbReference type="EMBL" id="BAAFSV010000002">
    <property type="protein sequence ID" value="GAB1313311.1"/>
    <property type="molecule type" value="Genomic_DNA"/>
</dbReference>
<dbReference type="Gene3D" id="3.40.50.200">
    <property type="entry name" value="Peptidase S8/S53 domain"/>
    <property type="match status" value="1"/>
</dbReference>
<protein>
    <submittedName>
        <fullName evidence="2">Uncharacterized protein</fullName>
    </submittedName>
</protein>
<dbReference type="RefSeq" id="XP_070915043.1">
    <property type="nucleotide sequence ID" value="XM_071058942.1"/>
</dbReference>
<name>A0ABQ0G6A7_9PEZI</name>
<accession>A0ABQ0G6A7</accession>
<dbReference type="InterPro" id="IPR036852">
    <property type="entry name" value="Peptidase_S8/S53_dom_sf"/>
</dbReference>
<gene>
    <name evidence="2" type="ORF">MFIFM68171_03521</name>
</gene>
<reference evidence="2 3" key="1">
    <citation type="submission" date="2024-09" db="EMBL/GenBank/DDBJ databases">
        <title>Itraconazole resistance in Madurella fahalii resulting from another homologue of gene encoding cytochrome P450 14-alpha sterol demethylase (CYP51).</title>
        <authorList>
            <person name="Yoshioka I."/>
            <person name="Fahal A.H."/>
            <person name="Kaneko S."/>
            <person name="Yaguchi T."/>
        </authorList>
    </citation>
    <scope>NUCLEOTIDE SEQUENCE [LARGE SCALE GENOMIC DNA]</scope>
    <source>
        <strain evidence="2 3">IFM 68171</strain>
    </source>
</reference>
<organism evidence="2 3">
    <name type="scientific">Madurella fahalii</name>
    <dbReference type="NCBI Taxonomy" id="1157608"/>
    <lineage>
        <taxon>Eukaryota</taxon>
        <taxon>Fungi</taxon>
        <taxon>Dikarya</taxon>
        <taxon>Ascomycota</taxon>
        <taxon>Pezizomycotina</taxon>
        <taxon>Sordariomycetes</taxon>
        <taxon>Sordariomycetidae</taxon>
        <taxon>Sordariales</taxon>
        <taxon>Sordariales incertae sedis</taxon>
        <taxon>Madurella</taxon>
    </lineage>
</organism>
<feature type="compositionally biased region" description="Pro residues" evidence="1">
    <location>
        <begin position="142"/>
        <end position="163"/>
    </location>
</feature>
<keyword evidence="3" id="KW-1185">Reference proteome</keyword>
<dbReference type="SUPFAM" id="SSF52743">
    <property type="entry name" value="Subtilisin-like"/>
    <property type="match status" value="1"/>
</dbReference>
<evidence type="ECO:0000256" key="1">
    <source>
        <dbReference type="SAM" id="MobiDB-lite"/>
    </source>
</evidence>